<evidence type="ECO:0000313" key="2">
    <source>
        <dbReference type="Proteomes" id="UP000499080"/>
    </source>
</evidence>
<dbReference type="Pfam" id="PF15490">
    <property type="entry name" value="Ten1_2"/>
    <property type="match status" value="1"/>
</dbReference>
<name>A0A4Y2U303_ARAVE</name>
<dbReference type="Proteomes" id="UP000499080">
    <property type="component" value="Unassembled WGS sequence"/>
</dbReference>
<keyword evidence="2" id="KW-1185">Reference proteome</keyword>
<dbReference type="InterPro" id="IPR012340">
    <property type="entry name" value="NA-bd_OB-fold"/>
</dbReference>
<dbReference type="GO" id="GO:1990879">
    <property type="term" value="C:CST complex"/>
    <property type="evidence" value="ECO:0007669"/>
    <property type="project" value="InterPro"/>
</dbReference>
<sequence length="105" mass="11713">IFFIDEIGEHLCNLHGVRFIGKLQKYCLVSNVGVFTDSGNRNTPTLIVDFQNIVDVHLLIGSFYRIAGEVVSGSPITVKAAIVKNVDGIDLQMYKEAVILRRKHL</sequence>
<dbReference type="GO" id="GO:0003697">
    <property type="term" value="F:single-stranded DNA binding"/>
    <property type="evidence" value="ECO:0007669"/>
    <property type="project" value="InterPro"/>
</dbReference>
<gene>
    <name evidence="1" type="ORF">AVEN_165610_1</name>
</gene>
<dbReference type="AlphaFoldDB" id="A0A4Y2U303"/>
<evidence type="ECO:0008006" key="3">
    <source>
        <dbReference type="Google" id="ProtNLM"/>
    </source>
</evidence>
<reference evidence="1 2" key="1">
    <citation type="journal article" date="2019" name="Sci. Rep.">
        <title>Orb-weaving spider Araneus ventricosus genome elucidates the spidroin gene catalogue.</title>
        <authorList>
            <person name="Kono N."/>
            <person name="Nakamura H."/>
            <person name="Ohtoshi R."/>
            <person name="Moran D.A.P."/>
            <person name="Shinohara A."/>
            <person name="Yoshida Y."/>
            <person name="Fujiwara M."/>
            <person name="Mori M."/>
            <person name="Tomita M."/>
            <person name="Arakawa K."/>
        </authorList>
    </citation>
    <scope>NUCLEOTIDE SEQUENCE [LARGE SCALE GENOMIC DNA]</scope>
</reference>
<accession>A0A4Y2U303</accession>
<protein>
    <recommendedName>
        <fullName evidence="3">CST complex subunit TEN1</fullName>
    </recommendedName>
</protein>
<feature type="non-terminal residue" evidence="1">
    <location>
        <position position="1"/>
    </location>
</feature>
<comment type="caution">
    <text evidence="1">The sequence shown here is derived from an EMBL/GenBank/DDBJ whole genome shotgun (WGS) entry which is preliminary data.</text>
</comment>
<proteinExistence type="predicted"/>
<evidence type="ECO:0000313" key="1">
    <source>
        <dbReference type="EMBL" id="GBO06982.1"/>
    </source>
</evidence>
<organism evidence="1 2">
    <name type="scientific">Araneus ventricosus</name>
    <name type="common">Orbweaver spider</name>
    <name type="synonym">Epeira ventricosa</name>
    <dbReference type="NCBI Taxonomy" id="182803"/>
    <lineage>
        <taxon>Eukaryota</taxon>
        <taxon>Metazoa</taxon>
        <taxon>Ecdysozoa</taxon>
        <taxon>Arthropoda</taxon>
        <taxon>Chelicerata</taxon>
        <taxon>Arachnida</taxon>
        <taxon>Araneae</taxon>
        <taxon>Araneomorphae</taxon>
        <taxon>Entelegynae</taxon>
        <taxon>Araneoidea</taxon>
        <taxon>Araneidae</taxon>
        <taxon>Araneus</taxon>
    </lineage>
</organism>
<dbReference type="OrthoDB" id="342190at2759"/>
<dbReference type="InterPro" id="IPR029146">
    <property type="entry name" value="Ten1_animal_plant"/>
</dbReference>
<dbReference type="Gene3D" id="2.40.50.140">
    <property type="entry name" value="Nucleic acid-binding proteins"/>
    <property type="match status" value="1"/>
</dbReference>
<dbReference type="EMBL" id="BGPR01033142">
    <property type="protein sequence ID" value="GBO06982.1"/>
    <property type="molecule type" value="Genomic_DNA"/>
</dbReference>